<feature type="domain" description="Thioester reductase (TE)" evidence="4">
    <location>
        <begin position="675"/>
        <end position="753"/>
    </location>
</feature>
<evidence type="ECO:0000313" key="5">
    <source>
        <dbReference type="EMBL" id="KIP05947.1"/>
    </source>
</evidence>
<proteinExistence type="predicted"/>
<accession>A0A0C3S630</accession>
<dbReference type="Proteomes" id="UP000053257">
    <property type="component" value="Unassembled WGS sequence"/>
</dbReference>
<sequence length="800" mass="85583">MSTPARPAIPPLDGSVAVLPGFVDFHDQHNPDREWARLAHDDPDAPYTPVTFREYADATHRVAHAFRPDGTRAQGELVAVLIHCDALLYLAVIPGLVRAGFVPFPMSPKNSAPAIVSMLEKTACHRLISQPALDPLVAAVQADLAQRHHALAVDGLPALERIFPRFGGDTTAAVARFPPPEKPHDKYDIVLYLHSSGSTGFPKPIPQRQCAILQWSSSSVVADARGRGIVWGSHALPTFHTMAIHMQLYAPLVTGYAVGLYAPRAPAAPVVPTPANLLAACRASRVNGIPIVPAIVEAWAQDADTVAYLRTLDALMFAGGPLSETNGDRLVRAGVTLFAVYGGTEYGVYTRVFDVGAHGKTADDWAWMTFPEDRVRVRWDPQGDGTYELQYLTCATHDPAVENLPDVRGYATSDLFVPHPTKPGLWKVAGRKDDVLVLGTGEKVVPLQQEGILTAAPEVAGALMFGRGRTQCGLLVEPRPEHAVDPRDPAALVAFRNRIWPAVEEANRIAPSFARIFKEMIITTDPARPLPRAAKGTIVRPQAVSLYAEDIEKLYTVVEESADAKGVAPPDAWDATTLEAWLAQLAALHATFLRNRIAGALRAHPTAPRVPPSFVYDHPTLRELARALADLAAQGAAEPEDAGAAVQRMLDAYARHLPIPHGGPRPVDEGPTVLLTGSTGNLGAHVLAALLGDTRMRRVYTLNRAAALPVAERQAAAFAARGLPGALLADARLTQLTGDVTAAGFGLPAAQLDAGAEAGGLPAFATGTLEALPGVAELEPLGARHAEAWVRYWRAQGFIE</sequence>
<dbReference type="InterPro" id="IPR020845">
    <property type="entry name" value="AMP-binding_CS"/>
</dbReference>
<dbReference type="InterPro" id="IPR013120">
    <property type="entry name" value="FAR_NAD-bd"/>
</dbReference>
<dbReference type="EMBL" id="KN840529">
    <property type="protein sequence ID" value="KIP05947.1"/>
    <property type="molecule type" value="Genomic_DNA"/>
</dbReference>
<evidence type="ECO:0000256" key="1">
    <source>
        <dbReference type="ARBA" id="ARBA00022450"/>
    </source>
</evidence>
<dbReference type="InterPro" id="IPR051414">
    <property type="entry name" value="Adenylate-forming_Reductase"/>
</dbReference>
<dbReference type="PROSITE" id="PS00455">
    <property type="entry name" value="AMP_BINDING"/>
    <property type="match status" value="1"/>
</dbReference>
<protein>
    <recommendedName>
        <fullName evidence="7">Polyketide synthase phosphopantetheine-binding domain-containing protein</fullName>
    </recommendedName>
</protein>
<keyword evidence="2" id="KW-0597">Phosphoprotein</keyword>
<evidence type="ECO:0000259" key="4">
    <source>
        <dbReference type="Pfam" id="PF07993"/>
    </source>
</evidence>
<dbReference type="InterPro" id="IPR000873">
    <property type="entry name" value="AMP-dep_synth/lig_dom"/>
</dbReference>
<gene>
    <name evidence="5" type="ORF">PHLGIDRAFT_36164</name>
</gene>
<dbReference type="PANTHER" id="PTHR43439">
    <property type="entry name" value="PHENYLACETATE-COENZYME A LIGASE"/>
    <property type="match status" value="1"/>
</dbReference>
<dbReference type="Gene3D" id="3.40.50.720">
    <property type="entry name" value="NAD(P)-binding Rossmann-like Domain"/>
    <property type="match status" value="1"/>
</dbReference>
<dbReference type="Pfam" id="PF00501">
    <property type="entry name" value="AMP-binding"/>
    <property type="match status" value="1"/>
</dbReference>
<evidence type="ECO:0000256" key="2">
    <source>
        <dbReference type="ARBA" id="ARBA00022553"/>
    </source>
</evidence>
<dbReference type="SUPFAM" id="SSF51735">
    <property type="entry name" value="NAD(P)-binding Rossmann-fold domains"/>
    <property type="match status" value="1"/>
</dbReference>
<evidence type="ECO:0000313" key="6">
    <source>
        <dbReference type="Proteomes" id="UP000053257"/>
    </source>
</evidence>
<dbReference type="OrthoDB" id="429813at2759"/>
<dbReference type="PANTHER" id="PTHR43439:SF2">
    <property type="entry name" value="ENZYME, PUTATIVE (JCVI)-RELATED"/>
    <property type="match status" value="1"/>
</dbReference>
<dbReference type="Pfam" id="PF07993">
    <property type="entry name" value="NAD_binding_4"/>
    <property type="match status" value="1"/>
</dbReference>
<dbReference type="InterPro" id="IPR036291">
    <property type="entry name" value="NAD(P)-bd_dom_sf"/>
</dbReference>
<dbReference type="SUPFAM" id="SSF56801">
    <property type="entry name" value="Acetyl-CoA synthetase-like"/>
    <property type="match status" value="1"/>
</dbReference>
<name>A0A0C3S630_PHLG1</name>
<feature type="domain" description="AMP-dependent synthetase/ligase" evidence="3">
    <location>
        <begin position="45"/>
        <end position="353"/>
    </location>
</feature>
<dbReference type="HOGENOM" id="CLU_002220_1_0_1"/>
<dbReference type="Pfam" id="PF23562">
    <property type="entry name" value="AMP-binding_C_3"/>
    <property type="match status" value="1"/>
</dbReference>
<evidence type="ECO:0008006" key="7">
    <source>
        <dbReference type="Google" id="ProtNLM"/>
    </source>
</evidence>
<evidence type="ECO:0000259" key="3">
    <source>
        <dbReference type="Pfam" id="PF00501"/>
    </source>
</evidence>
<reference evidence="5 6" key="1">
    <citation type="journal article" date="2014" name="PLoS Genet.">
        <title>Analysis of the Phlebiopsis gigantea genome, transcriptome and secretome provides insight into its pioneer colonization strategies of wood.</title>
        <authorList>
            <person name="Hori C."/>
            <person name="Ishida T."/>
            <person name="Igarashi K."/>
            <person name="Samejima M."/>
            <person name="Suzuki H."/>
            <person name="Master E."/>
            <person name="Ferreira P."/>
            <person name="Ruiz-Duenas F.J."/>
            <person name="Held B."/>
            <person name="Canessa P."/>
            <person name="Larrondo L.F."/>
            <person name="Schmoll M."/>
            <person name="Druzhinina I.S."/>
            <person name="Kubicek C.P."/>
            <person name="Gaskell J.A."/>
            <person name="Kersten P."/>
            <person name="St John F."/>
            <person name="Glasner J."/>
            <person name="Sabat G."/>
            <person name="Splinter BonDurant S."/>
            <person name="Syed K."/>
            <person name="Yadav J."/>
            <person name="Mgbeahuruike A.C."/>
            <person name="Kovalchuk A."/>
            <person name="Asiegbu F.O."/>
            <person name="Lackner G."/>
            <person name="Hoffmeister D."/>
            <person name="Rencoret J."/>
            <person name="Gutierrez A."/>
            <person name="Sun H."/>
            <person name="Lindquist E."/>
            <person name="Barry K."/>
            <person name="Riley R."/>
            <person name="Grigoriev I.V."/>
            <person name="Henrissat B."/>
            <person name="Kues U."/>
            <person name="Berka R.M."/>
            <person name="Martinez A.T."/>
            <person name="Covert S.F."/>
            <person name="Blanchette R.A."/>
            <person name="Cullen D."/>
        </authorList>
    </citation>
    <scope>NUCLEOTIDE SEQUENCE [LARGE SCALE GENOMIC DNA]</scope>
    <source>
        <strain evidence="5 6">11061_1 CR5-6</strain>
    </source>
</reference>
<dbReference type="STRING" id="745531.A0A0C3S630"/>
<keyword evidence="6" id="KW-1185">Reference proteome</keyword>
<keyword evidence="1" id="KW-0596">Phosphopantetheine</keyword>
<dbReference type="InterPro" id="IPR042099">
    <property type="entry name" value="ANL_N_sf"/>
</dbReference>
<dbReference type="AlphaFoldDB" id="A0A0C3S630"/>
<dbReference type="Gene3D" id="3.40.50.12780">
    <property type="entry name" value="N-terminal domain of ligase-like"/>
    <property type="match status" value="1"/>
</dbReference>
<organism evidence="5 6">
    <name type="scientific">Phlebiopsis gigantea (strain 11061_1 CR5-6)</name>
    <name type="common">White-rot fungus</name>
    <name type="synonym">Peniophora gigantea</name>
    <dbReference type="NCBI Taxonomy" id="745531"/>
    <lineage>
        <taxon>Eukaryota</taxon>
        <taxon>Fungi</taxon>
        <taxon>Dikarya</taxon>
        <taxon>Basidiomycota</taxon>
        <taxon>Agaricomycotina</taxon>
        <taxon>Agaricomycetes</taxon>
        <taxon>Polyporales</taxon>
        <taxon>Phanerochaetaceae</taxon>
        <taxon>Phlebiopsis</taxon>
    </lineage>
</organism>